<accession>A0AAT9LBK1</accession>
<gene>
    <name evidence="1" type="ORF">IMF26_10670</name>
</gene>
<evidence type="ECO:0000313" key="1">
    <source>
        <dbReference type="EMBL" id="QUL98454.1"/>
    </source>
</evidence>
<dbReference type="SUPFAM" id="SSF48452">
    <property type="entry name" value="TPR-like"/>
    <property type="match status" value="1"/>
</dbReference>
<protein>
    <recommendedName>
        <fullName evidence="2">Tetratricopeptide repeat protein</fullName>
    </recommendedName>
</protein>
<dbReference type="EMBL" id="CP062796">
    <property type="protein sequence ID" value="QUL98454.1"/>
    <property type="molecule type" value="Genomic_DNA"/>
</dbReference>
<reference evidence="1" key="2">
    <citation type="journal article" date="2023" name="Biology">
        <title>Prokaryotic Life Associated with Coal-Fire Gas Vents Revealed by Metagenomics.</title>
        <authorList>
            <person name="Kadnikov V.V."/>
            <person name="Mardanov A.V."/>
            <person name="Beletsky A.V."/>
            <person name="Karnachuk O.V."/>
            <person name="Ravin N.V."/>
        </authorList>
    </citation>
    <scope>NUCLEOTIDE SEQUENCE</scope>
    <source>
        <strain evidence="1">Bu02</strain>
    </source>
</reference>
<reference evidence="1" key="1">
    <citation type="submission" date="2020-10" db="EMBL/GenBank/DDBJ databases">
        <authorList>
            <person name="Kadnikov V."/>
            <person name="Beletsky A.V."/>
            <person name="Mardanov A.V."/>
            <person name="Karnachuk O.V."/>
            <person name="Ravin N.V."/>
        </authorList>
    </citation>
    <scope>NUCLEOTIDE SEQUENCE</scope>
    <source>
        <strain evidence="1">Bu02</strain>
    </source>
</reference>
<sequence>MRLIGIYIAWLLDVLGLKRLSRAWFAKLAGPEHPPYVVYVAAKAFISQGEIEKAKSLLAGSMMRRPSVRCGRLLMHLFIRSREYDRALEVAATLCEKSPQSPWPYLLLGDVYNFFLGCKEDAYQSYLRALEIARSGSSGVNPLKVAYKRICLLLKEQGNEDQLVEYLSEFLKLQASNFHDNEFVLLTRGLMRQGRTDEAKEVLSLGVKAYPRSGPLRELWETLGFGRKEELPPMPVRGKAPPSSVRLVPVRTRLFLEGEDPVQAMQDYVRDVAPGDIATLSSCVAGLMEGRIFMEGAVEPGFLARTLSRFVDQKNVPFGGAAPMSNPLSMQVLLEEIGSLRTLVAAFAGGLGKILGKKGWFYVIGGKDAGQIDDVLGSLPPYDYYVIMGPEDPCGLARRIASALGCEAAIVDANDLGVAWAVGYSDGVDPRWLEQVMSTNPAGNQEQQTPIVLVRKVPEIEASEPR</sequence>
<dbReference type="InterPro" id="IPR011990">
    <property type="entry name" value="TPR-like_helical_dom_sf"/>
</dbReference>
<dbReference type="Gene3D" id="1.25.40.10">
    <property type="entry name" value="Tetratricopeptide repeat domain"/>
    <property type="match status" value="1"/>
</dbReference>
<dbReference type="AlphaFoldDB" id="A0AAT9LBK1"/>
<proteinExistence type="predicted"/>
<dbReference type="SUPFAM" id="SSF144010">
    <property type="entry name" value="CofE-like"/>
    <property type="match status" value="1"/>
</dbReference>
<dbReference type="KEGG" id="fcz:IMF26_10670"/>
<evidence type="ECO:0008006" key="2">
    <source>
        <dbReference type="Google" id="ProtNLM"/>
    </source>
</evidence>
<organism evidence="1">
    <name type="scientific">Candidatus Fermentithermobacillus carboniphilus</name>
    <dbReference type="NCBI Taxonomy" id="3085328"/>
    <lineage>
        <taxon>Bacteria</taxon>
        <taxon>Bacillati</taxon>
        <taxon>Bacillota</taxon>
        <taxon>Candidatus Fermentithermobacillia</taxon>
        <taxon>Candidatus Fermentithermobacillales</taxon>
        <taxon>Candidatus Fermentithermobacillaceae</taxon>
        <taxon>Candidatus Fermentithermobacillus</taxon>
    </lineage>
</organism>
<name>A0AAT9LBK1_9FIRM</name>